<dbReference type="AlphaFoldDB" id="A0ABD2JR89"/>
<keyword evidence="3" id="KW-1185">Reference proteome</keyword>
<sequence>MPRDFFDIEKQQRIQRGTEAQRARHMERSASAMPFKKDVEYLKLMKLHWNIMEMEEPGSEIGGQIRTSEVNLTGSRSYTLTMC</sequence>
<dbReference type="Proteomes" id="UP001620645">
    <property type="component" value="Unassembled WGS sequence"/>
</dbReference>
<reference evidence="2 3" key="1">
    <citation type="submission" date="2024-10" db="EMBL/GenBank/DDBJ databases">
        <authorList>
            <person name="Kim D."/>
        </authorList>
    </citation>
    <scope>NUCLEOTIDE SEQUENCE [LARGE SCALE GENOMIC DNA]</scope>
    <source>
        <strain evidence="2">Taebaek</strain>
    </source>
</reference>
<accession>A0ABD2JR89</accession>
<gene>
    <name evidence="1" type="ORF">niasHS_004664</name>
    <name evidence="2" type="ORF">niasHS_004960</name>
</gene>
<comment type="caution">
    <text evidence="2">The sequence shown here is derived from an EMBL/GenBank/DDBJ whole genome shotgun (WGS) entry which is preliminary data.</text>
</comment>
<organism evidence="2 3">
    <name type="scientific">Heterodera schachtii</name>
    <name type="common">Sugarbeet cyst nematode worm</name>
    <name type="synonym">Tylenchus schachtii</name>
    <dbReference type="NCBI Taxonomy" id="97005"/>
    <lineage>
        <taxon>Eukaryota</taxon>
        <taxon>Metazoa</taxon>
        <taxon>Ecdysozoa</taxon>
        <taxon>Nematoda</taxon>
        <taxon>Chromadorea</taxon>
        <taxon>Rhabditida</taxon>
        <taxon>Tylenchina</taxon>
        <taxon>Tylenchomorpha</taxon>
        <taxon>Tylenchoidea</taxon>
        <taxon>Heteroderidae</taxon>
        <taxon>Heteroderinae</taxon>
        <taxon>Heterodera</taxon>
    </lineage>
</organism>
<name>A0ABD2JR89_HETSC</name>
<protein>
    <submittedName>
        <fullName evidence="2">Uncharacterized protein</fullName>
    </submittedName>
</protein>
<evidence type="ECO:0000313" key="1">
    <source>
        <dbReference type="EMBL" id="KAL3091839.1"/>
    </source>
</evidence>
<proteinExistence type="predicted"/>
<evidence type="ECO:0000313" key="2">
    <source>
        <dbReference type="EMBL" id="KAL3092933.1"/>
    </source>
</evidence>
<evidence type="ECO:0000313" key="3">
    <source>
        <dbReference type="Proteomes" id="UP001620645"/>
    </source>
</evidence>
<dbReference type="EMBL" id="JBICCN010000123">
    <property type="protein sequence ID" value="KAL3091839.1"/>
    <property type="molecule type" value="Genomic_DNA"/>
</dbReference>
<dbReference type="EMBL" id="JBICCN010000115">
    <property type="protein sequence ID" value="KAL3092933.1"/>
    <property type="molecule type" value="Genomic_DNA"/>
</dbReference>